<evidence type="ECO:0000256" key="1">
    <source>
        <dbReference type="ARBA" id="ARBA00009179"/>
    </source>
</evidence>
<dbReference type="InterPro" id="IPR004447">
    <property type="entry name" value="Peptidase_S41A"/>
</dbReference>
<sequence length="429" mass="46537">MMANRRRLTAALLLLPALLGGGGAAANQGEFPVEAMREFSEIYSLIRENYVDDIDDSELLRHAIRGMLENLDPHSSYLGRETLEKFNRSLKGLYGGVGLYIDQDRGLIRVVSPIDDSPASRAGLRANDYIVEIDGESTEDMAVSAAAERMRGVAGTPVTLSIVRLSDEDREDFEVTLNRAEINSPSVRAELAPDGIGYLRISQFLRSNRTSGELADAVDGLYDEYGAPLRGLIVDLRNNPGGDLQASICVASVFLERGLTVVSDRGRRHDNEHRSDLSSCQAPHHVAELREVNIAVLVNNGSASASEIVAGALQDNGRGTVVGSSTFGKASVQRVFNIQATSYESAIKLTSARYYTPTGKSIHKVGIQPDHEVEFVPPPSAEAEDEQDSIKAGDLTNLKEVTQKRTSVLPRADDNQYAKALELLQAKAS</sequence>
<feature type="region of interest" description="Disordered" evidence="6">
    <location>
        <begin position="378"/>
        <end position="397"/>
    </location>
</feature>
<dbReference type="SMART" id="SM00228">
    <property type="entry name" value="PDZ"/>
    <property type="match status" value="1"/>
</dbReference>
<dbReference type="InterPro" id="IPR001478">
    <property type="entry name" value="PDZ"/>
</dbReference>
<evidence type="ECO:0000259" key="8">
    <source>
        <dbReference type="PROSITE" id="PS50106"/>
    </source>
</evidence>
<keyword evidence="10" id="KW-1185">Reference proteome</keyword>
<dbReference type="InterPro" id="IPR041489">
    <property type="entry name" value="PDZ_6"/>
</dbReference>
<dbReference type="Pfam" id="PF22694">
    <property type="entry name" value="CtpB_N-like"/>
    <property type="match status" value="1"/>
</dbReference>
<dbReference type="GO" id="GO:0004175">
    <property type="term" value="F:endopeptidase activity"/>
    <property type="evidence" value="ECO:0007669"/>
    <property type="project" value="TreeGrafter"/>
</dbReference>
<dbReference type="InterPro" id="IPR005151">
    <property type="entry name" value="Tail-specific_protease"/>
</dbReference>
<comment type="caution">
    <text evidence="9">The sequence shown here is derived from an EMBL/GenBank/DDBJ whole genome shotgun (WGS) entry which is preliminary data.</text>
</comment>
<evidence type="ECO:0000256" key="7">
    <source>
        <dbReference type="SAM" id="SignalP"/>
    </source>
</evidence>
<keyword evidence="3 5" id="KW-0378">Hydrolase</keyword>
<dbReference type="SMART" id="SM00245">
    <property type="entry name" value="TSPc"/>
    <property type="match status" value="1"/>
</dbReference>
<dbReference type="PROSITE" id="PS50106">
    <property type="entry name" value="PDZ"/>
    <property type="match status" value="1"/>
</dbReference>
<dbReference type="Pfam" id="PF03572">
    <property type="entry name" value="Peptidase_S41"/>
    <property type="match status" value="1"/>
</dbReference>
<dbReference type="Gene3D" id="3.90.226.10">
    <property type="entry name" value="2-enoyl-CoA Hydratase, Chain A, domain 1"/>
    <property type="match status" value="1"/>
</dbReference>
<feature type="signal peptide" evidence="7">
    <location>
        <begin position="1"/>
        <end position="26"/>
    </location>
</feature>
<dbReference type="NCBIfam" id="TIGR00225">
    <property type="entry name" value="prc"/>
    <property type="match status" value="1"/>
</dbReference>
<dbReference type="CDD" id="cd06782">
    <property type="entry name" value="cpPDZ_CPP-like"/>
    <property type="match status" value="1"/>
</dbReference>
<gene>
    <name evidence="9" type="ORF">ISN26_07360</name>
</gene>
<dbReference type="CDD" id="cd07560">
    <property type="entry name" value="Peptidase_S41_CPP"/>
    <property type="match status" value="1"/>
</dbReference>
<evidence type="ECO:0000256" key="6">
    <source>
        <dbReference type="SAM" id="MobiDB-lite"/>
    </source>
</evidence>
<dbReference type="Proteomes" id="UP000604381">
    <property type="component" value="Unassembled WGS sequence"/>
</dbReference>
<dbReference type="PANTHER" id="PTHR32060:SF30">
    <property type="entry name" value="CARBOXY-TERMINAL PROCESSING PROTEASE CTPA"/>
    <property type="match status" value="1"/>
</dbReference>
<protein>
    <submittedName>
        <fullName evidence="9">S41 family peptidase</fullName>
    </submittedName>
</protein>
<reference evidence="9" key="1">
    <citation type="submission" date="2020-10" db="EMBL/GenBank/DDBJ databases">
        <title>An improved Amphimedon queenslandica hologenome assembly reveals how three proteobacterial symbionts can extend the metabolic phenotypic of their marine sponge host.</title>
        <authorList>
            <person name="Degnan B."/>
            <person name="Degnan S."/>
            <person name="Xiang X."/>
        </authorList>
    </citation>
    <scope>NUCLEOTIDE SEQUENCE</scope>
    <source>
        <strain evidence="9">AqS2</strain>
    </source>
</reference>
<dbReference type="InterPro" id="IPR029045">
    <property type="entry name" value="ClpP/crotonase-like_dom_sf"/>
</dbReference>
<keyword evidence="7" id="KW-0732">Signal</keyword>
<dbReference type="GO" id="GO:0007165">
    <property type="term" value="P:signal transduction"/>
    <property type="evidence" value="ECO:0007669"/>
    <property type="project" value="TreeGrafter"/>
</dbReference>
<evidence type="ECO:0000256" key="4">
    <source>
        <dbReference type="ARBA" id="ARBA00022825"/>
    </source>
</evidence>
<keyword evidence="4 5" id="KW-0720">Serine protease</keyword>
<dbReference type="GO" id="GO:0030288">
    <property type="term" value="C:outer membrane-bounded periplasmic space"/>
    <property type="evidence" value="ECO:0007669"/>
    <property type="project" value="TreeGrafter"/>
</dbReference>
<dbReference type="Gene3D" id="3.30.750.44">
    <property type="match status" value="1"/>
</dbReference>
<dbReference type="EMBL" id="JADHEI010000053">
    <property type="protein sequence ID" value="MBF2735868.1"/>
    <property type="molecule type" value="Genomic_DNA"/>
</dbReference>
<dbReference type="AlphaFoldDB" id="A0A930UE34"/>
<feature type="domain" description="PDZ" evidence="8">
    <location>
        <begin position="83"/>
        <end position="151"/>
    </location>
</feature>
<evidence type="ECO:0000256" key="5">
    <source>
        <dbReference type="RuleBase" id="RU004404"/>
    </source>
</evidence>
<evidence type="ECO:0000313" key="9">
    <source>
        <dbReference type="EMBL" id="MBF2735868.1"/>
    </source>
</evidence>
<dbReference type="GO" id="GO:0006508">
    <property type="term" value="P:proteolysis"/>
    <property type="evidence" value="ECO:0007669"/>
    <property type="project" value="UniProtKB-KW"/>
</dbReference>
<evidence type="ECO:0000256" key="2">
    <source>
        <dbReference type="ARBA" id="ARBA00022670"/>
    </source>
</evidence>
<dbReference type="SUPFAM" id="SSF50156">
    <property type="entry name" value="PDZ domain-like"/>
    <property type="match status" value="1"/>
</dbReference>
<dbReference type="SUPFAM" id="SSF52096">
    <property type="entry name" value="ClpP/crotonase"/>
    <property type="match status" value="1"/>
</dbReference>
<dbReference type="Pfam" id="PF17820">
    <property type="entry name" value="PDZ_6"/>
    <property type="match status" value="1"/>
</dbReference>
<dbReference type="GO" id="GO:0008236">
    <property type="term" value="F:serine-type peptidase activity"/>
    <property type="evidence" value="ECO:0007669"/>
    <property type="project" value="UniProtKB-KW"/>
</dbReference>
<accession>A0A930UE34</accession>
<name>A0A930UE34_9GAMM</name>
<evidence type="ECO:0000313" key="10">
    <source>
        <dbReference type="Proteomes" id="UP000604381"/>
    </source>
</evidence>
<dbReference type="Gene3D" id="2.30.42.10">
    <property type="match status" value="1"/>
</dbReference>
<dbReference type="InterPro" id="IPR055210">
    <property type="entry name" value="CtpA/B_N"/>
</dbReference>
<dbReference type="PANTHER" id="PTHR32060">
    <property type="entry name" value="TAIL-SPECIFIC PROTEASE"/>
    <property type="match status" value="1"/>
</dbReference>
<organism evidence="9 10">
    <name type="scientific">Candidatus Amphirhobacter heronislandensis</name>
    <dbReference type="NCBI Taxonomy" id="1732024"/>
    <lineage>
        <taxon>Bacteria</taxon>
        <taxon>Pseudomonadati</taxon>
        <taxon>Pseudomonadota</taxon>
        <taxon>Gammaproteobacteria</taxon>
        <taxon>Candidatus Tethybacterales</taxon>
        <taxon>Candidatus Tethybacteraceae</taxon>
        <taxon>Candidatus Amphirhobacter</taxon>
    </lineage>
</organism>
<keyword evidence="2 5" id="KW-0645">Protease</keyword>
<comment type="similarity">
    <text evidence="1 5">Belongs to the peptidase S41A family.</text>
</comment>
<proteinExistence type="inferred from homology"/>
<dbReference type="InterPro" id="IPR036034">
    <property type="entry name" value="PDZ_sf"/>
</dbReference>
<evidence type="ECO:0000256" key="3">
    <source>
        <dbReference type="ARBA" id="ARBA00022801"/>
    </source>
</evidence>
<feature type="chain" id="PRO_5037773063" evidence="7">
    <location>
        <begin position="27"/>
        <end position="429"/>
    </location>
</feature>
<dbReference type="FunFam" id="2.30.42.10:FF:000063">
    <property type="entry name" value="Peptidase, S41 family"/>
    <property type="match status" value="1"/>
</dbReference>